<gene>
    <name evidence="1" type="ORF">Tco_0990121</name>
</gene>
<name>A0ABQ5EW01_9ASTR</name>
<accession>A0ABQ5EW01</accession>
<dbReference type="Proteomes" id="UP001151760">
    <property type="component" value="Unassembled WGS sequence"/>
</dbReference>
<comment type="caution">
    <text evidence="1">The sequence shown here is derived from an EMBL/GenBank/DDBJ whole genome shotgun (WGS) entry which is preliminary data.</text>
</comment>
<reference evidence="1" key="2">
    <citation type="submission" date="2022-01" db="EMBL/GenBank/DDBJ databases">
        <authorList>
            <person name="Yamashiro T."/>
            <person name="Shiraishi A."/>
            <person name="Satake H."/>
            <person name="Nakayama K."/>
        </authorList>
    </citation>
    <scope>NUCLEOTIDE SEQUENCE</scope>
</reference>
<protein>
    <submittedName>
        <fullName evidence="1">Uncharacterized protein</fullName>
    </submittedName>
</protein>
<dbReference type="EMBL" id="BQNB010016726">
    <property type="protein sequence ID" value="GJT55067.1"/>
    <property type="molecule type" value="Genomic_DNA"/>
</dbReference>
<proteinExistence type="predicted"/>
<reference evidence="1" key="1">
    <citation type="journal article" date="2022" name="Int. J. Mol. Sci.">
        <title>Draft Genome of Tanacetum Coccineum: Genomic Comparison of Closely Related Tanacetum-Family Plants.</title>
        <authorList>
            <person name="Yamashiro T."/>
            <person name="Shiraishi A."/>
            <person name="Nakayama K."/>
            <person name="Satake H."/>
        </authorList>
    </citation>
    <scope>NUCLEOTIDE SEQUENCE</scope>
</reference>
<evidence type="ECO:0000313" key="2">
    <source>
        <dbReference type="Proteomes" id="UP001151760"/>
    </source>
</evidence>
<sequence>MRLQNSLIKKTEAEDYQVHEEVSSLMSVEWEDIQATIEDDEELALRIQVEEREKYSEAEKARLLVDLINQRKRHFAQQRTKERRNKHSQKKNAIHKLNKRLTVKLCRKKNNPYGSSHTVRSVKETFFDELKICLKATMKRVKNLTPMESVVDMNKQFLR</sequence>
<organism evidence="1 2">
    <name type="scientific">Tanacetum coccineum</name>
    <dbReference type="NCBI Taxonomy" id="301880"/>
    <lineage>
        <taxon>Eukaryota</taxon>
        <taxon>Viridiplantae</taxon>
        <taxon>Streptophyta</taxon>
        <taxon>Embryophyta</taxon>
        <taxon>Tracheophyta</taxon>
        <taxon>Spermatophyta</taxon>
        <taxon>Magnoliopsida</taxon>
        <taxon>eudicotyledons</taxon>
        <taxon>Gunneridae</taxon>
        <taxon>Pentapetalae</taxon>
        <taxon>asterids</taxon>
        <taxon>campanulids</taxon>
        <taxon>Asterales</taxon>
        <taxon>Asteraceae</taxon>
        <taxon>Asteroideae</taxon>
        <taxon>Anthemideae</taxon>
        <taxon>Anthemidinae</taxon>
        <taxon>Tanacetum</taxon>
    </lineage>
</organism>
<keyword evidence="2" id="KW-1185">Reference proteome</keyword>
<evidence type="ECO:0000313" key="1">
    <source>
        <dbReference type="EMBL" id="GJT55067.1"/>
    </source>
</evidence>